<name>A0A014QQ69_9HYPO</name>
<organism evidence="2 3">
    <name type="scientific">Metarhizium robertsii</name>
    <dbReference type="NCBI Taxonomy" id="568076"/>
    <lineage>
        <taxon>Eukaryota</taxon>
        <taxon>Fungi</taxon>
        <taxon>Dikarya</taxon>
        <taxon>Ascomycota</taxon>
        <taxon>Pezizomycotina</taxon>
        <taxon>Sordariomycetes</taxon>
        <taxon>Hypocreomycetidae</taxon>
        <taxon>Hypocreales</taxon>
        <taxon>Clavicipitaceae</taxon>
        <taxon>Metarhizium</taxon>
    </lineage>
</organism>
<evidence type="ECO:0000313" key="2">
    <source>
        <dbReference type="EMBL" id="EXU94791.1"/>
    </source>
</evidence>
<protein>
    <submittedName>
        <fullName evidence="2">Uncharacterized protein</fullName>
    </submittedName>
</protein>
<proteinExistence type="predicted"/>
<dbReference type="HOGENOM" id="CLU_1210088_0_0_1"/>
<dbReference type="Proteomes" id="UP000030151">
    <property type="component" value="Unassembled WGS sequence"/>
</dbReference>
<sequence>MNKQAILPQEHGLSTVDANTGFVPMDASQGEPFHHEGLHVQNMYSGPIRDWASGASQPAHIPFQPSTPSMGIQYGGLHHSQWACVPQQMQNGFEQDSGTDGSRFDEPIASGVLVGSSPNYLHGANSNSLLSYGLPPDNNPVAVYNSSTSPASYAPETTDPNRLPPDQASVKPKYYWDGMLYCCAFIHPKTLKLCSKPFPYWDAVVSHFDEYVVMSAIKGISELTNVTGTY</sequence>
<gene>
    <name evidence="2" type="ORF">X797_012126</name>
</gene>
<reference evidence="2 3" key="1">
    <citation type="submission" date="2014-02" db="EMBL/GenBank/DDBJ databases">
        <title>The genome sequence of the entomopathogenic fungus Metarhizium robertsii ARSEF 2575.</title>
        <authorList>
            <person name="Giuliano Garisto Donzelli B."/>
            <person name="Roe B.A."/>
            <person name="Macmil S.L."/>
            <person name="Krasnoff S.B."/>
            <person name="Gibson D.M."/>
        </authorList>
    </citation>
    <scope>NUCLEOTIDE SEQUENCE [LARGE SCALE GENOMIC DNA]</scope>
    <source>
        <strain evidence="2 3">ARSEF 2575</strain>
    </source>
</reference>
<accession>A0A014QQ69</accession>
<comment type="caution">
    <text evidence="2">The sequence shown here is derived from an EMBL/GenBank/DDBJ whole genome shotgun (WGS) entry which is preliminary data.</text>
</comment>
<evidence type="ECO:0000313" key="3">
    <source>
        <dbReference type="Proteomes" id="UP000030151"/>
    </source>
</evidence>
<dbReference type="EMBL" id="JELW01000150">
    <property type="protein sequence ID" value="EXU94791.1"/>
    <property type="molecule type" value="Genomic_DNA"/>
</dbReference>
<feature type="region of interest" description="Disordered" evidence="1">
    <location>
        <begin position="145"/>
        <end position="167"/>
    </location>
</feature>
<evidence type="ECO:0000256" key="1">
    <source>
        <dbReference type="SAM" id="MobiDB-lite"/>
    </source>
</evidence>
<dbReference type="AlphaFoldDB" id="A0A014QQ69"/>